<keyword evidence="2" id="KW-1185">Reference proteome</keyword>
<reference evidence="3" key="1">
    <citation type="submission" date="2022-11" db="UniProtKB">
        <authorList>
            <consortium name="WormBaseParasite"/>
        </authorList>
    </citation>
    <scope>IDENTIFICATION</scope>
</reference>
<keyword evidence="1" id="KW-0472">Membrane</keyword>
<evidence type="ECO:0000313" key="3">
    <source>
        <dbReference type="WBParaSite" id="PDA_v2.g4015.t1"/>
    </source>
</evidence>
<evidence type="ECO:0000313" key="2">
    <source>
        <dbReference type="Proteomes" id="UP000887578"/>
    </source>
</evidence>
<accession>A0A914QR35</accession>
<organism evidence="2 3">
    <name type="scientific">Panagrolaimus davidi</name>
    <dbReference type="NCBI Taxonomy" id="227884"/>
    <lineage>
        <taxon>Eukaryota</taxon>
        <taxon>Metazoa</taxon>
        <taxon>Ecdysozoa</taxon>
        <taxon>Nematoda</taxon>
        <taxon>Chromadorea</taxon>
        <taxon>Rhabditida</taxon>
        <taxon>Tylenchina</taxon>
        <taxon>Panagrolaimomorpha</taxon>
        <taxon>Panagrolaimoidea</taxon>
        <taxon>Panagrolaimidae</taxon>
        <taxon>Panagrolaimus</taxon>
    </lineage>
</organism>
<feature type="transmembrane region" description="Helical" evidence="1">
    <location>
        <begin position="29"/>
        <end position="50"/>
    </location>
</feature>
<feature type="transmembrane region" description="Helical" evidence="1">
    <location>
        <begin position="62"/>
        <end position="81"/>
    </location>
</feature>
<keyword evidence="1" id="KW-1133">Transmembrane helix</keyword>
<dbReference type="Proteomes" id="UP000887578">
    <property type="component" value="Unplaced"/>
</dbReference>
<feature type="transmembrane region" description="Helical" evidence="1">
    <location>
        <begin position="93"/>
        <end position="113"/>
    </location>
</feature>
<name>A0A914QR35_9BILA</name>
<protein>
    <submittedName>
        <fullName evidence="3">Uncharacterized protein</fullName>
    </submittedName>
</protein>
<sequence length="122" mass="13366">MLIASLAVASAQAQSVNIDGIQQKPSLSVIATCIISFCLMASTIFAMFGLSGNQSGFLLPHIFFSIVVCIFYATLSSISLVEWTQQSTIDGDWLITFSGSLLFQACFLTAVYLELRCYRRMT</sequence>
<dbReference type="WBParaSite" id="PDA_v2.g4015.t1">
    <property type="protein sequence ID" value="PDA_v2.g4015.t1"/>
    <property type="gene ID" value="PDA_v2.g4015"/>
</dbReference>
<keyword evidence="1" id="KW-0812">Transmembrane</keyword>
<proteinExistence type="predicted"/>
<evidence type="ECO:0000256" key="1">
    <source>
        <dbReference type="SAM" id="Phobius"/>
    </source>
</evidence>
<dbReference type="AlphaFoldDB" id="A0A914QR35"/>